<feature type="transmembrane region" description="Helical" evidence="2">
    <location>
        <begin position="6"/>
        <end position="33"/>
    </location>
</feature>
<keyword evidence="2" id="KW-0812">Transmembrane</keyword>
<evidence type="ECO:0000256" key="1">
    <source>
        <dbReference type="SAM" id="MobiDB-lite"/>
    </source>
</evidence>
<keyword evidence="5" id="KW-1185">Reference proteome</keyword>
<name>A0AA36FVC7_9BILA</name>
<comment type="caution">
    <text evidence="3">The sequence shown here is derived from an EMBL/GenBank/DDBJ whole genome shotgun (WGS) entry which is preliminary data.</text>
</comment>
<gene>
    <name evidence="4" type="ORF">MSPICULIGERA_LOCUS24272</name>
    <name evidence="3" type="ORF">MSPICULIGERA_LOCUS4968</name>
</gene>
<dbReference type="Proteomes" id="UP001177023">
    <property type="component" value="Unassembled WGS sequence"/>
</dbReference>
<evidence type="ECO:0000313" key="5">
    <source>
        <dbReference type="Proteomes" id="UP001177023"/>
    </source>
</evidence>
<evidence type="ECO:0000313" key="3">
    <source>
        <dbReference type="EMBL" id="CAJ0566362.1"/>
    </source>
</evidence>
<accession>A0AA36FVC7</accession>
<evidence type="ECO:0000256" key="2">
    <source>
        <dbReference type="SAM" id="Phobius"/>
    </source>
</evidence>
<feature type="compositionally biased region" description="Low complexity" evidence="1">
    <location>
        <begin position="122"/>
        <end position="133"/>
    </location>
</feature>
<protein>
    <submittedName>
        <fullName evidence="3">Uncharacterized protein</fullName>
    </submittedName>
</protein>
<sequence length="133" mass="14209">MVSSSTVIIVAVVGFVIEALLVCTTCVLLYLAFFSKKRKPPMAVKQANPDGGLEKPSKIVIVNPEPDGAQEAMNKLLDEKSQTDQTAPETNEKPVAANANPRMFIGQIPGHSKQATVEATKEQTGQTEQTEGA</sequence>
<reference evidence="3" key="1">
    <citation type="submission" date="2023-06" db="EMBL/GenBank/DDBJ databases">
        <authorList>
            <person name="Delattre M."/>
        </authorList>
    </citation>
    <scope>NUCLEOTIDE SEQUENCE</scope>
    <source>
        <strain evidence="3">AF72</strain>
    </source>
</reference>
<proteinExistence type="predicted"/>
<keyword evidence="2" id="KW-0472">Membrane</keyword>
<dbReference type="EMBL" id="CATQJA010001222">
    <property type="protein sequence ID" value="CAJ0566362.1"/>
    <property type="molecule type" value="Genomic_DNA"/>
</dbReference>
<organism evidence="3 5">
    <name type="scientific">Mesorhabditis spiculigera</name>
    <dbReference type="NCBI Taxonomy" id="96644"/>
    <lineage>
        <taxon>Eukaryota</taxon>
        <taxon>Metazoa</taxon>
        <taxon>Ecdysozoa</taxon>
        <taxon>Nematoda</taxon>
        <taxon>Chromadorea</taxon>
        <taxon>Rhabditida</taxon>
        <taxon>Rhabditina</taxon>
        <taxon>Rhabditomorpha</taxon>
        <taxon>Rhabditoidea</taxon>
        <taxon>Rhabditidae</taxon>
        <taxon>Mesorhabditinae</taxon>
        <taxon>Mesorhabditis</taxon>
    </lineage>
</organism>
<feature type="non-terminal residue" evidence="3">
    <location>
        <position position="133"/>
    </location>
</feature>
<feature type="region of interest" description="Disordered" evidence="1">
    <location>
        <begin position="77"/>
        <end position="133"/>
    </location>
</feature>
<keyword evidence="2" id="KW-1133">Transmembrane helix</keyword>
<evidence type="ECO:0000313" key="4">
    <source>
        <dbReference type="EMBL" id="CAJ0586265.1"/>
    </source>
</evidence>
<dbReference type="AlphaFoldDB" id="A0AA36FVC7"/>
<dbReference type="EMBL" id="CATQJA010002708">
    <property type="protein sequence ID" value="CAJ0586265.1"/>
    <property type="molecule type" value="Genomic_DNA"/>
</dbReference>